<name>A0A2X3EN09_9HELI</name>
<proteinExistence type="predicted"/>
<sequence>MVSEKISVPLGYGHFEKGINHLRDNFSQGLGLNPEERMRLIAMNAESD</sequence>
<gene>
    <name evidence="1" type="ORF">NCTC13102_02204</name>
</gene>
<evidence type="ECO:0000313" key="2">
    <source>
        <dbReference type="Proteomes" id="UP000250166"/>
    </source>
</evidence>
<protein>
    <submittedName>
        <fullName evidence="1">Uncharacterized protein</fullName>
    </submittedName>
</protein>
<evidence type="ECO:0000313" key="1">
    <source>
        <dbReference type="EMBL" id="SQC36397.1"/>
    </source>
</evidence>
<accession>A0A2X3EN09</accession>
<organism evidence="1 2">
    <name type="scientific">Helicobacter fennelliae</name>
    <dbReference type="NCBI Taxonomy" id="215"/>
    <lineage>
        <taxon>Bacteria</taxon>
        <taxon>Pseudomonadati</taxon>
        <taxon>Campylobacterota</taxon>
        <taxon>Epsilonproteobacteria</taxon>
        <taxon>Campylobacterales</taxon>
        <taxon>Helicobacteraceae</taxon>
        <taxon>Helicobacter</taxon>
    </lineage>
</organism>
<reference evidence="1 2" key="1">
    <citation type="submission" date="2018-06" db="EMBL/GenBank/DDBJ databases">
        <authorList>
            <consortium name="Pathogen Informatics"/>
            <person name="Doyle S."/>
        </authorList>
    </citation>
    <scope>NUCLEOTIDE SEQUENCE [LARGE SCALE GENOMIC DNA]</scope>
    <source>
        <strain evidence="1 2">NCTC13102</strain>
    </source>
</reference>
<dbReference type="AlphaFoldDB" id="A0A2X3EN09"/>
<dbReference type="Proteomes" id="UP000250166">
    <property type="component" value="Unassembled WGS sequence"/>
</dbReference>
<dbReference type="EMBL" id="UAWL01000030">
    <property type="protein sequence ID" value="SQC36397.1"/>
    <property type="molecule type" value="Genomic_DNA"/>
</dbReference>